<accession>A0A482JL31</accession>
<evidence type="ECO:0000313" key="1">
    <source>
        <dbReference type="EMBL" id="QBP33059.1"/>
    </source>
</evidence>
<protein>
    <submittedName>
        <fullName evidence="1">Uncharacterized protein</fullName>
    </submittedName>
</protein>
<reference evidence="1 2" key="1">
    <citation type="submission" date="2019-02" db="EMBL/GenBank/DDBJ databases">
        <title>A cornucopia of Shigella phages from the Cornhusker state.</title>
        <authorList>
            <person name="Doore S.M."/>
            <person name="Schrad J.R."/>
            <person name="Perrett H.R."/>
            <person name="Dover J.A."/>
            <person name="Schrad K.P."/>
            <person name="Dean W.F."/>
            <person name="Parent K.N."/>
        </authorList>
    </citation>
    <scope>NUCLEOTIDE SEQUENCE [LARGE SCALE GENOMIC DNA]</scope>
</reference>
<dbReference type="Proteomes" id="UP000294557">
    <property type="component" value="Segment"/>
</dbReference>
<gene>
    <name evidence="1" type="ORF">CHB7_gp107</name>
</gene>
<dbReference type="EMBL" id="MK562504">
    <property type="protein sequence ID" value="QBP33059.1"/>
    <property type="molecule type" value="Genomic_DNA"/>
</dbReference>
<keyword evidence="2" id="KW-1185">Reference proteome</keyword>
<name>A0A482JL31_9CAUD</name>
<sequence length="137" mass="15478">MKHLVGKVLNVKHILTGEHITSVKVQKVNDDANYPIFCTVIEDFMVDGFHYAEGEYLTFDKEGKWRGKNHSEVSDFDMVLDITSGDSKTVEILMSDYEEQVMKVAVDVDMAAELLVPHLKSGKLSLETFEKIVKGKL</sequence>
<proteinExistence type="predicted"/>
<organism evidence="1 2">
    <name type="scientific">Enterobacteria phage CHB7</name>
    <dbReference type="NCBI Taxonomy" id="2530182"/>
    <lineage>
        <taxon>Viruses</taxon>
        <taxon>Duplodnaviria</taxon>
        <taxon>Heunggongvirae</taxon>
        <taxon>Uroviricota</taxon>
        <taxon>Caudoviricetes</taxon>
        <taxon>Andersonviridae</taxon>
        <taxon>Ounavirinae</taxon>
        <taxon>Mooglevirus</taxon>
        <taxon>Mooglevirus CHB7</taxon>
    </lineage>
</organism>
<evidence type="ECO:0000313" key="2">
    <source>
        <dbReference type="Proteomes" id="UP000294557"/>
    </source>
</evidence>